<reference evidence="1" key="2">
    <citation type="journal article" date="2015" name="Fish Shellfish Immunol.">
        <title>Early steps in the European eel (Anguilla anguilla)-Vibrio vulnificus interaction in the gills: Role of the RtxA13 toxin.</title>
        <authorList>
            <person name="Callol A."/>
            <person name="Pajuelo D."/>
            <person name="Ebbesson L."/>
            <person name="Teles M."/>
            <person name="MacKenzie S."/>
            <person name="Amaro C."/>
        </authorList>
    </citation>
    <scope>NUCLEOTIDE SEQUENCE</scope>
</reference>
<name>A0A0E9XYQ5_ANGAN</name>
<accession>A0A0E9XYQ5</accession>
<dbReference type="AlphaFoldDB" id="A0A0E9XYQ5"/>
<organism evidence="1">
    <name type="scientific">Anguilla anguilla</name>
    <name type="common">European freshwater eel</name>
    <name type="synonym">Muraena anguilla</name>
    <dbReference type="NCBI Taxonomy" id="7936"/>
    <lineage>
        <taxon>Eukaryota</taxon>
        <taxon>Metazoa</taxon>
        <taxon>Chordata</taxon>
        <taxon>Craniata</taxon>
        <taxon>Vertebrata</taxon>
        <taxon>Euteleostomi</taxon>
        <taxon>Actinopterygii</taxon>
        <taxon>Neopterygii</taxon>
        <taxon>Teleostei</taxon>
        <taxon>Anguilliformes</taxon>
        <taxon>Anguillidae</taxon>
        <taxon>Anguilla</taxon>
    </lineage>
</organism>
<evidence type="ECO:0000313" key="1">
    <source>
        <dbReference type="EMBL" id="JAI07770.1"/>
    </source>
</evidence>
<proteinExistence type="predicted"/>
<sequence length="49" mass="5567">MASGRVAWWKWGKLLRTVEGQSQCPHLVSLGNLSPNLHKERNLLTHIFG</sequence>
<protein>
    <submittedName>
        <fullName evidence="1">Uncharacterized protein</fullName>
    </submittedName>
</protein>
<dbReference type="EMBL" id="GBXM01000808">
    <property type="protein sequence ID" value="JAI07770.1"/>
    <property type="molecule type" value="Transcribed_RNA"/>
</dbReference>
<reference evidence="1" key="1">
    <citation type="submission" date="2014-11" db="EMBL/GenBank/DDBJ databases">
        <authorList>
            <person name="Amaro Gonzalez C."/>
        </authorList>
    </citation>
    <scope>NUCLEOTIDE SEQUENCE</scope>
</reference>